<evidence type="ECO:0000256" key="1">
    <source>
        <dbReference type="SAM" id="MobiDB-lite"/>
    </source>
</evidence>
<keyword evidence="2" id="KW-0472">Membrane</keyword>
<protein>
    <submittedName>
        <fullName evidence="3">Uncharacterized protein</fullName>
    </submittedName>
</protein>
<feature type="region of interest" description="Disordered" evidence="1">
    <location>
        <begin position="1"/>
        <end position="37"/>
    </location>
</feature>
<organism evidence="3 4">
    <name type="scientific">Elysia marginata</name>
    <dbReference type="NCBI Taxonomy" id="1093978"/>
    <lineage>
        <taxon>Eukaryota</taxon>
        <taxon>Metazoa</taxon>
        <taxon>Spiralia</taxon>
        <taxon>Lophotrochozoa</taxon>
        <taxon>Mollusca</taxon>
        <taxon>Gastropoda</taxon>
        <taxon>Heterobranchia</taxon>
        <taxon>Euthyneura</taxon>
        <taxon>Panpulmonata</taxon>
        <taxon>Sacoglossa</taxon>
        <taxon>Placobranchoidea</taxon>
        <taxon>Plakobranchidae</taxon>
        <taxon>Elysia</taxon>
    </lineage>
</organism>
<feature type="transmembrane region" description="Helical" evidence="2">
    <location>
        <begin position="67"/>
        <end position="88"/>
    </location>
</feature>
<evidence type="ECO:0000313" key="3">
    <source>
        <dbReference type="EMBL" id="GFR90659.1"/>
    </source>
</evidence>
<keyword evidence="2" id="KW-1133">Transmembrane helix</keyword>
<dbReference type="AlphaFoldDB" id="A0AAV4GZ12"/>
<accession>A0AAV4GZ12</accession>
<feature type="compositionally biased region" description="Low complexity" evidence="1">
    <location>
        <begin position="25"/>
        <end position="35"/>
    </location>
</feature>
<comment type="caution">
    <text evidence="3">The sequence shown here is derived from an EMBL/GenBank/DDBJ whole genome shotgun (WGS) entry which is preliminary data.</text>
</comment>
<evidence type="ECO:0000313" key="4">
    <source>
        <dbReference type="Proteomes" id="UP000762676"/>
    </source>
</evidence>
<keyword evidence="4" id="KW-1185">Reference proteome</keyword>
<keyword evidence="2" id="KW-0812">Transmembrane</keyword>
<feature type="compositionally biased region" description="Basic and acidic residues" evidence="1">
    <location>
        <begin position="1"/>
        <end position="10"/>
    </location>
</feature>
<name>A0AAV4GZ12_9GAST</name>
<gene>
    <name evidence="3" type="ORF">ElyMa_006154900</name>
</gene>
<evidence type="ECO:0000256" key="2">
    <source>
        <dbReference type="SAM" id="Phobius"/>
    </source>
</evidence>
<proteinExistence type="predicted"/>
<sequence length="140" mass="16154">MCHPFVEDKKKREKRAAQATGGGQTTTKSTGSTKKLPSGLMCSKMQQTFTDLKKTLNRRVEVQILPLFYVMIVATLVILCVGFVQMVSDFQREMYVRKWERENILQPLQIRAREQEEELKKAIQDEQGEDVAQKKRCTIS</sequence>
<reference evidence="3 4" key="1">
    <citation type="journal article" date="2021" name="Elife">
        <title>Chloroplast acquisition without the gene transfer in kleptoplastic sea slugs, Plakobranchus ocellatus.</title>
        <authorList>
            <person name="Maeda T."/>
            <person name="Takahashi S."/>
            <person name="Yoshida T."/>
            <person name="Shimamura S."/>
            <person name="Takaki Y."/>
            <person name="Nagai Y."/>
            <person name="Toyoda A."/>
            <person name="Suzuki Y."/>
            <person name="Arimoto A."/>
            <person name="Ishii H."/>
            <person name="Satoh N."/>
            <person name="Nishiyama T."/>
            <person name="Hasebe M."/>
            <person name="Maruyama T."/>
            <person name="Minagawa J."/>
            <person name="Obokata J."/>
            <person name="Shigenobu S."/>
        </authorList>
    </citation>
    <scope>NUCLEOTIDE SEQUENCE [LARGE SCALE GENOMIC DNA]</scope>
</reference>
<dbReference type="Proteomes" id="UP000762676">
    <property type="component" value="Unassembled WGS sequence"/>
</dbReference>
<feature type="region of interest" description="Disordered" evidence="1">
    <location>
        <begin position="121"/>
        <end position="140"/>
    </location>
</feature>
<dbReference type="EMBL" id="BMAT01012370">
    <property type="protein sequence ID" value="GFR90659.1"/>
    <property type="molecule type" value="Genomic_DNA"/>
</dbReference>